<dbReference type="EMBL" id="FUPS01000006">
    <property type="protein sequence ID" value="SJS44735.1"/>
    <property type="molecule type" value="Genomic_DNA"/>
</dbReference>
<evidence type="ECO:0000313" key="4">
    <source>
        <dbReference type="EMBL" id="HBH1542227.1"/>
    </source>
</evidence>
<evidence type="ECO:0000313" key="3">
    <source>
        <dbReference type="EMBL" id="CDS95796.1"/>
    </source>
</evidence>
<reference evidence="3" key="1">
    <citation type="submission" date="2014-07" db="EMBL/GenBank/DDBJ databases">
        <authorList>
            <person name="Monot Marc"/>
        </authorList>
    </citation>
    <scope>NUCLEOTIDE SEQUENCE</scope>
    <source>
        <strain evidence="3">7032989</strain>
        <strain evidence="2">7032994</strain>
    </source>
</reference>
<dbReference type="Proteomes" id="UP000189137">
    <property type="component" value="Unassembled WGS sequence"/>
</dbReference>
<organism evidence="3">
    <name type="scientific">Clostridioides difficile</name>
    <name type="common">Peptoclostridium difficile</name>
    <dbReference type="NCBI Taxonomy" id="1496"/>
    <lineage>
        <taxon>Bacteria</taxon>
        <taxon>Bacillati</taxon>
        <taxon>Bacillota</taxon>
        <taxon>Clostridia</taxon>
        <taxon>Peptostreptococcales</taxon>
        <taxon>Peptostreptococcaceae</taxon>
        <taxon>Clostridioides</taxon>
    </lineage>
</organism>
<accession>A0A069ASC2</accession>
<evidence type="ECO:0000313" key="8">
    <source>
        <dbReference type="Proteomes" id="UP000189137"/>
    </source>
</evidence>
<sequence length="221" mass="25634">MKGNIVQYNFADIEEEVYSLDYAIAWNTDEENVNIIPFTNKFCKESIESFCLGKINNFVEILNEGFVENHHYVHLDKMISVPKKKVNLVYQQDTHGYLLRDDNDNLIPAKITSEQSKSISSKMELFCAGEEKCLINILLKADPSYILDVDSIKDKNILNLGYESIDRYKEYNFDDDKILIFFINKKRYSVIMKKTNNSDNDLVSRNNAIKELFTNKAGNLN</sequence>
<dbReference type="GeneID" id="66355161"/>
<evidence type="ECO:0000313" key="5">
    <source>
        <dbReference type="EMBL" id="SJS44735.1"/>
    </source>
</evidence>
<dbReference type="PATRIC" id="fig|1496.1373.peg.764"/>
<reference evidence="7 9" key="3">
    <citation type="submission" date="2019-04" db="EMBL/GenBank/DDBJ databases">
        <authorList>
            <consortium name="Pathogen Informatics"/>
        </authorList>
    </citation>
    <scope>NUCLEOTIDE SEQUENCE [LARGE SCALE GENOMIC DNA]</scope>
    <source>
        <strain evidence="10">clo34</strain>
        <strain evidence="6">Clo34</strain>
        <strain evidence="9">tl291</strain>
        <strain evidence="7">Tl291</strain>
        <strain evidence="5 8">VRECD0157</strain>
    </source>
</reference>
<evidence type="ECO:0000313" key="1">
    <source>
        <dbReference type="EMBL" id="CDS88393.1"/>
    </source>
</evidence>
<dbReference type="EMBL" id="CAADAN010000002">
    <property type="protein sequence ID" value="VFD29663.1"/>
    <property type="molecule type" value="Genomic_DNA"/>
</dbReference>
<protein>
    <submittedName>
        <fullName evidence="3">Uncharacterized protein</fullName>
    </submittedName>
</protein>
<name>A0A069ASC2_CLODI</name>
<dbReference type="AlphaFoldDB" id="A0A069ASC2"/>
<evidence type="ECO:0000313" key="10">
    <source>
        <dbReference type="Proteomes" id="UP000411588"/>
    </source>
</evidence>
<dbReference type="EMBL" id="LK932410">
    <property type="protein sequence ID" value="CDS89058.1"/>
    <property type="molecule type" value="Genomic_DNA"/>
</dbReference>
<dbReference type="EMBL" id="LK932523">
    <property type="protein sequence ID" value="CDS88393.1"/>
    <property type="molecule type" value="Genomic_DNA"/>
</dbReference>
<dbReference type="EMBL" id="DAEPXK010000014">
    <property type="protein sequence ID" value="HBH1542227.1"/>
    <property type="molecule type" value="Genomic_DNA"/>
</dbReference>
<reference evidence="4" key="2">
    <citation type="journal article" date="2018" name="Genome Biol.">
        <title>SKESA: strategic k-mer extension for scrupulous assemblies.</title>
        <authorList>
            <person name="Souvorov A."/>
            <person name="Agarwala R."/>
            <person name="Lipman D.J."/>
        </authorList>
    </citation>
    <scope>NUCLEOTIDE SEQUENCE</scope>
    <source>
        <strain evidence="4">HN1000</strain>
    </source>
</reference>
<gene>
    <name evidence="3" type="ORF">BN1095_20236</name>
    <name evidence="1" type="ORF">BN1096_690036</name>
    <name evidence="2" type="ORF">BN1097_700035</name>
    <name evidence="4" type="ORF">KRM00_001707</name>
    <name evidence="7" type="ORF">SAMEA1402366_02511</name>
    <name evidence="6" type="ORF">SAMEA1402399_00710</name>
    <name evidence="5" type="ORF">SAMEA3375112_02145</name>
</gene>
<dbReference type="EMBL" id="LK932849">
    <property type="protein sequence ID" value="CDS95796.1"/>
    <property type="molecule type" value="Genomic_DNA"/>
</dbReference>
<evidence type="ECO:0000313" key="6">
    <source>
        <dbReference type="EMBL" id="VFD29663.1"/>
    </source>
</evidence>
<dbReference type="RefSeq" id="WP_009891012.1">
    <property type="nucleotide sequence ID" value="NZ_AP031492.1"/>
</dbReference>
<proteinExistence type="predicted"/>
<evidence type="ECO:0000313" key="7">
    <source>
        <dbReference type="EMBL" id="VHY12161.1"/>
    </source>
</evidence>
<reference evidence="4" key="4">
    <citation type="submission" date="2021-06" db="EMBL/GenBank/DDBJ databases">
        <authorList>
            <consortium name="NCBI Pathogen Detection Project"/>
        </authorList>
    </citation>
    <scope>NUCLEOTIDE SEQUENCE</scope>
    <source>
        <strain evidence="4">HN1000</strain>
    </source>
</reference>
<dbReference type="Proteomes" id="UP000372533">
    <property type="component" value="Unassembled WGS sequence"/>
</dbReference>
<dbReference type="Proteomes" id="UP000411588">
    <property type="component" value="Unassembled WGS sequence"/>
</dbReference>
<evidence type="ECO:0000313" key="2">
    <source>
        <dbReference type="EMBL" id="CDS89058.1"/>
    </source>
</evidence>
<dbReference type="EMBL" id="CAAJVP010000012">
    <property type="protein sequence ID" value="VHY12161.1"/>
    <property type="molecule type" value="Genomic_DNA"/>
</dbReference>
<evidence type="ECO:0000313" key="9">
    <source>
        <dbReference type="Proteomes" id="UP000372533"/>
    </source>
</evidence>
<dbReference type="Proteomes" id="UP000878956">
    <property type="component" value="Unassembled WGS sequence"/>
</dbReference>